<feature type="region of interest" description="Disordered" evidence="1">
    <location>
        <begin position="1"/>
        <end position="31"/>
    </location>
</feature>
<dbReference type="GeneID" id="10510735"/>
<dbReference type="RefSeq" id="XP_003294934.1">
    <property type="nucleotide sequence ID" value="XM_003294886.1"/>
</dbReference>
<reference evidence="4" key="1">
    <citation type="journal article" date="2011" name="Genome Biol.">
        <title>Comparative genomics of the social amoebae Dictyostelium discoideum and Dictyostelium purpureum.</title>
        <authorList>
            <consortium name="US DOE Joint Genome Institute (JGI-PGF)"/>
            <person name="Sucgang R."/>
            <person name="Kuo A."/>
            <person name="Tian X."/>
            <person name="Salerno W."/>
            <person name="Parikh A."/>
            <person name="Feasley C.L."/>
            <person name="Dalin E."/>
            <person name="Tu H."/>
            <person name="Huang E."/>
            <person name="Barry K."/>
            <person name="Lindquist E."/>
            <person name="Shapiro H."/>
            <person name="Bruce D."/>
            <person name="Schmutz J."/>
            <person name="Salamov A."/>
            <person name="Fey P."/>
            <person name="Gaudet P."/>
            <person name="Anjard C."/>
            <person name="Babu M.M."/>
            <person name="Basu S."/>
            <person name="Bushmanova Y."/>
            <person name="van der Wel H."/>
            <person name="Katoh-Kurasawa M."/>
            <person name="Dinh C."/>
            <person name="Coutinho P.M."/>
            <person name="Saito T."/>
            <person name="Elias M."/>
            <person name="Schaap P."/>
            <person name="Kay R.R."/>
            <person name="Henrissat B."/>
            <person name="Eichinger L."/>
            <person name="Rivero F."/>
            <person name="Putnam N.H."/>
            <person name="West C.M."/>
            <person name="Loomis W.F."/>
            <person name="Chisholm R.L."/>
            <person name="Shaulsky G."/>
            <person name="Strassmann J.E."/>
            <person name="Queller D.C."/>
            <person name="Kuspa A."/>
            <person name="Grigoriev I.V."/>
        </authorList>
    </citation>
    <scope>NUCLEOTIDE SEQUENCE [LARGE SCALE GENOMIC DNA]</scope>
    <source>
        <strain evidence="4">QSDP1</strain>
    </source>
</reference>
<evidence type="ECO:0000256" key="1">
    <source>
        <dbReference type="SAM" id="MobiDB-lite"/>
    </source>
</evidence>
<organism evidence="3 4">
    <name type="scientific">Dictyostelium purpureum</name>
    <name type="common">Slime mold</name>
    <dbReference type="NCBI Taxonomy" id="5786"/>
    <lineage>
        <taxon>Eukaryota</taxon>
        <taxon>Amoebozoa</taxon>
        <taxon>Evosea</taxon>
        <taxon>Eumycetozoa</taxon>
        <taxon>Dictyostelia</taxon>
        <taxon>Dictyosteliales</taxon>
        <taxon>Dictyosteliaceae</taxon>
        <taxon>Dictyostelium</taxon>
    </lineage>
</organism>
<dbReference type="VEuPathDB" id="AmoebaDB:DICPUDRAFT_44134"/>
<feature type="region of interest" description="Disordered" evidence="1">
    <location>
        <begin position="155"/>
        <end position="182"/>
    </location>
</feature>
<dbReference type="OrthoDB" id="17664at2759"/>
<dbReference type="EMBL" id="GL871603">
    <property type="protein sequence ID" value="EGC28541.1"/>
    <property type="molecule type" value="Genomic_DNA"/>
</dbReference>
<feature type="compositionally biased region" description="Basic and acidic residues" evidence="1">
    <location>
        <begin position="163"/>
        <end position="182"/>
    </location>
</feature>
<dbReference type="FunCoup" id="F1A5J0">
    <property type="interactions" value="743"/>
</dbReference>
<feature type="compositionally biased region" description="Polar residues" evidence="1">
    <location>
        <begin position="1"/>
        <end position="13"/>
    </location>
</feature>
<sequence length="182" mass="21046">MNTVTRRGSSSGTKYIYNKSRTGPYPAKSSRQQRSLTFNETFRALFPAIFAVLISLMVLSAFNHFHGNKIIDWINDNAISIPGYKPSNSIMNIPTANQVKLFDNKPQPFDFDMYEKLGAKTSGSYWSNKGREMELKQHKDRDLRKFTDRKYQSFGPLGSSSFWERKGREMEMEEKKVSSQFN</sequence>
<proteinExistence type="predicted"/>
<dbReference type="OMA" id="WINDNAI"/>
<evidence type="ECO:0000313" key="3">
    <source>
        <dbReference type="EMBL" id="EGC28541.1"/>
    </source>
</evidence>
<keyword evidence="4" id="KW-1185">Reference proteome</keyword>
<dbReference type="InParanoid" id="F1A5J0"/>
<protein>
    <recommendedName>
        <fullName evidence="5">Transmembrane protein</fullName>
    </recommendedName>
</protein>
<keyword evidence="2" id="KW-0472">Membrane</keyword>
<feature type="transmembrane region" description="Helical" evidence="2">
    <location>
        <begin position="44"/>
        <end position="62"/>
    </location>
</feature>
<keyword evidence="2" id="KW-0812">Transmembrane</keyword>
<gene>
    <name evidence="3" type="ORF">DICPUDRAFT_44134</name>
</gene>
<dbReference type="Proteomes" id="UP000001064">
    <property type="component" value="Unassembled WGS sequence"/>
</dbReference>
<dbReference type="KEGG" id="dpp:DICPUDRAFT_44134"/>
<name>F1A5J0_DICPU</name>
<evidence type="ECO:0008006" key="5">
    <source>
        <dbReference type="Google" id="ProtNLM"/>
    </source>
</evidence>
<accession>F1A5J0</accession>
<evidence type="ECO:0000313" key="4">
    <source>
        <dbReference type="Proteomes" id="UP000001064"/>
    </source>
</evidence>
<evidence type="ECO:0000256" key="2">
    <source>
        <dbReference type="SAM" id="Phobius"/>
    </source>
</evidence>
<dbReference type="AlphaFoldDB" id="F1A5J0"/>
<dbReference type="eggNOG" id="ENOG502RHCD">
    <property type="taxonomic scope" value="Eukaryota"/>
</dbReference>
<keyword evidence="2" id="KW-1133">Transmembrane helix</keyword>